<accession>A0A4Z2HLA0</accession>
<evidence type="ECO:0000313" key="1">
    <source>
        <dbReference type="EMBL" id="TNN66301.1"/>
    </source>
</evidence>
<keyword evidence="2" id="KW-1185">Reference proteome</keyword>
<gene>
    <name evidence="1" type="ORF">EYF80_023437</name>
</gene>
<sequence length="173" mass="20075">MLSNLHTPSGPLWRTVCTNDRLHLPPIIFSHAPNYHALRGTYGTSDETLSQREEEEDREGSRSLYHYAQQQQRRRRRRGAFSLCNLNNESYYTPEESTPLECVTQHRKPAFSHYSDHSLQCADRKHGMCTCVDGFLEVNPALRMIISSMNLLLKEILRRKLRRLHASTVGMPH</sequence>
<name>A0A4Z2HLA0_9TELE</name>
<protein>
    <submittedName>
        <fullName evidence="1">Uncharacterized protein</fullName>
    </submittedName>
</protein>
<dbReference type="EMBL" id="SRLO01000221">
    <property type="protein sequence ID" value="TNN66301.1"/>
    <property type="molecule type" value="Genomic_DNA"/>
</dbReference>
<proteinExistence type="predicted"/>
<comment type="caution">
    <text evidence="1">The sequence shown here is derived from an EMBL/GenBank/DDBJ whole genome shotgun (WGS) entry which is preliminary data.</text>
</comment>
<dbReference type="Proteomes" id="UP000314294">
    <property type="component" value="Unassembled WGS sequence"/>
</dbReference>
<evidence type="ECO:0000313" key="2">
    <source>
        <dbReference type="Proteomes" id="UP000314294"/>
    </source>
</evidence>
<reference evidence="1 2" key="1">
    <citation type="submission" date="2019-03" db="EMBL/GenBank/DDBJ databases">
        <title>First draft genome of Liparis tanakae, snailfish: a comprehensive survey of snailfish specific genes.</title>
        <authorList>
            <person name="Kim W."/>
            <person name="Song I."/>
            <person name="Jeong J.-H."/>
            <person name="Kim D."/>
            <person name="Kim S."/>
            <person name="Ryu S."/>
            <person name="Song J.Y."/>
            <person name="Lee S.K."/>
        </authorList>
    </citation>
    <scope>NUCLEOTIDE SEQUENCE [LARGE SCALE GENOMIC DNA]</scope>
    <source>
        <tissue evidence="1">Muscle</tissue>
    </source>
</reference>
<dbReference type="AlphaFoldDB" id="A0A4Z2HLA0"/>
<organism evidence="1 2">
    <name type="scientific">Liparis tanakae</name>
    <name type="common">Tanaka's snailfish</name>
    <dbReference type="NCBI Taxonomy" id="230148"/>
    <lineage>
        <taxon>Eukaryota</taxon>
        <taxon>Metazoa</taxon>
        <taxon>Chordata</taxon>
        <taxon>Craniata</taxon>
        <taxon>Vertebrata</taxon>
        <taxon>Euteleostomi</taxon>
        <taxon>Actinopterygii</taxon>
        <taxon>Neopterygii</taxon>
        <taxon>Teleostei</taxon>
        <taxon>Neoteleostei</taxon>
        <taxon>Acanthomorphata</taxon>
        <taxon>Eupercaria</taxon>
        <taxon>Perciformes</taxon>
        <taxon>Cottioidei</taxon>
        <taxon>Cottales</taxon>
        <taxon>Liparidae</taxon>
        <taxon>Liparis</taxon>
    </lineage>
</organism>